<keyword evidence="5" id="KW-1015">Disulfide bond</keyword>
<dbReference type="InterPro" id="IPR025287">
    <property type="entry name" value="WAK_GUB"/>
</dbReference>
<dbReference type="PANTHER" id="PTHR27005">
    <property type="entry name" value="WALL-ASSOCIATED RECEPTOR KINASE-LIKE 21"/>
    <property type="match status" value="1"/>
</dbReference>
<dbReference type="Proteomes" id="UP001054889">
    <property type="component" value="Unassembled WGS sequence"/>
</dbReference>
<dbReference type="EMBL" id="BQKI01000005">
    <property type="protein sequence ID" value="GJM95142.1"/>
    <property type="molecule type" value="Genomic_DNA"/>
</dbReference>
<dbReference type="PROSITE" id="PS00108">
    <property type="entry name" value="PROTEIN_KINASE_ST"/>
    <property type="match status" value="1"/>
</dbReference>
<comment type="subcellular location">
    <subcellularLocation>
        <location evidence="1">Membrane</location>
        <topology evidence="1">Single-pass type I membrane protein</topology>
    </subcellularLocation>
</comment>
<evidence type="ECO:0000259" key="8">
    <source>
        <dbReference type="PROSITE" id="PS50011"/>
    </source>
</evidence>
<evidence type="ECO:0000313" key="10">
    <source>
        <dbReference type="Proteomes" id="UP001054889"/>
    </source>
</evidence>
<keyword evidence="6" id="KW-0325">Glycoprotein</keyword>
<dbReference type="AlphaFoldDB" id="A0AAV5CAI5"/>
<dbReference type="PANTHER" id="PTHR27005:SF59">
    <property type="entry name" value="OS12G0615300 PROTEIN"/>
    <property type="match status" value="1"/>
</dbReference>
<comment type="caution">
    <text evidence="9">The sequence shown here is derived from an EMBL/GenBank/DDBJ whole genome shotgun (WGS) entry which is preliminary data.</text>
</comment>
<name>A0AAV5CAI5_ELECO</name>
<dbReference type="InterPro" id="IPR045274">
    <property type="entry name" value="WAK-like"/>
</dbReference>
<organism evidence="9 10">
    <name type="scientific">Eleusine coracana subsp. coracana</name>
    <dbReference type="NCBI Taxonomy" id="191504"/>
    <lineage>
        <taxon>Eukaryota</taxon>
        <taxon>Viridiplantae</taxon>
        <taxon>Streptophyta</taxon>
        <taxon>Embryophyta</taxon>
        <taxon>Tracheophyta</taxon>
        <taxon>Spermatophyta</taxon>
        <taxon>Magnoliopsida</taxon>
        <taxon>Liliopsida</taxon>
        <taxon>Poales</taxon>
        <taxon>Poaceae</taxon>
        <taxon>PACMAD clade</taxon>
        <taxon>Chloridoideae</taxon>
        <taxon>Cynodonteae</taxon>
        <taxon>Eleusininae</taxon>
        <taxon>Eleusine</taxon>
    </lineage>
</organism>
<evidence type="ECO:0000256" key="3">
    <source>
        <dbReference type="ARBA" id="ARBA00022741"/>
    </source>
</evidence>
<gene>
    <name evidence="9" type="primary">ga11848</name>
    <name evidence="9" type="ORF">PR202_ga11848</name>
</gene>
<dbReference type="Pfam" id="PF13947">
    <property type="entry name" value="GUB_WAK_bind"/>
    <property type="match status" value="1"/>
</dbReference>
<dbReference type="GO" id="GO:0005524">
    <property type="term" value="F:ATP binding"/>
    <property type="evidence" value="ECO:0007669"/>
    <property type="project" value="UniProtKB-KW"/>
</dbReference>
<evidence type="ECO:0000256" key="4">
    <source>
        <dbReference type="ARBA" id="ARBA00022840"/>
    </source>
</evidence>
<dbReference type="PROSITE" id="PS01186">
    <property type="entry name" value="EGF_2"/>
    <property type="match status" value="1"/>
</dbReference>
<proteinExistence type="predicted"/>
<evidence type="ECO:0000256" key="7">
    <source>
        <dbReference type="SAM" id="SignalP"/>
    </source>
</evidence>
<dbReference type="GO" id="GO:0005886">
    <property type="term" value="C:plasma membrane"/>
    <property type="evidence" value="ECO:0007669"/>
    <property type="project" value="TreeGrafter"/>
</dbReference>
<accession>A0AAV5CAI5</accession>
<protein>
    <recommendedName>
        <fullName evidence="8">Protein kinase domain-containing protein</fullName>
    </recommendedName>
</protein>
<dbReference type="InterPro" id="IPR011009">
    <property type="entry name" value="Kinase-like_dom_sf"/>
</dbReference>
<reference evidence="9" key="1">
    <citation type="journal article" date="2018" name="DNA Res.">
        <title>Multiple hybrid de novo genome assembly of finger millet, an orphan allotetraploid crop.</title>
        <authorList>
            <person name="Hatakeyama M."/>
            <person name="Aluri S."/>
            <person name="Balachadran M.T."/>
            <person name="Sivarajan S.R."/>
            <person name="Patrignani A."/>
            <person name="Gruter S."/>
            <person name="Poveda L."/>
            <person name="Shimizu-Inatsugi R."/>
            <person name="Baeten J."/>
            <person name="Francoijs K.J."/>
            <person name="Nataraja K.N."/>
            <person name="Reddy Y.A.N."/>
            <person name="Phadnis S."/>
            <person name="Ravikumar R.L."/>
            <person name="Schlapbach R."/>
            <person name="Sreeman S.M."/>
            <person name="Shimizu K.K."/>
        </authorList>
    </citation>
    <scope>NUCLEOTIDE SEQUENCE</scope>
</reference>
<dbReference type="GO" id="GO:0030247">
    <property type="term" value="F:polysaccharide binding"/>
    <property type="evidence" value="ECO:0007669"/>
    <property type="project" value="InterPro"/>
</dbReference>
<keyword evidence="3" id="KW-0547">Nucleotide-binding</keyword>
<feature type="signal peptide" evidence="7">
    <location>
        <begin position="1"/>
        <end position="21"/>
    </location>
</feature>
<sequence>MQESNVLILLLCIFLPAVVAPDGTSSRPSLSLPGCPEKCGDVLIPYPFGIGAHCAATNLSSYFDLICDDTLDPPLPTLGDITGYVEITNISLENGEIRVLIPVSYICFTSNTRYHWSTAGYGLMEISPFRPSSTRNRFTVIGCNTLGIISGYKGTTNQYVTGCYSYCENINSTSDGAKCDGMGCCEAAIPPNLTAVDAVFEMNQSRVWNFNPCFYAMVAEVGWYNFSQQDLRDRLGFINRTAPQGAPVIVDWAIRNGSCLENGQEPPSDYACKSAHSYCMASSNGPGYLCQCSDGYEDIDECMLRKKDSKYLELPICFCNLGNGFVMLVSHAITKEKIATESAEALAYLHSSTSNTVLHGDVKSANILLDDEHNAKVADFGASALKSMDEGEFIMLVQGTLGYLDPESFIAHHLTDKSDVYSFGVVLLEMMTRKRAMYIDDELNEKKSLSHSFLLMFHQNKHQNMLDTDILEEAVFMVLEKLAKLAVHCLSPRGDDRPTMKEVAERLQILRRLHMRATNGSKNSYYAHNHEVSSSAIPADEMTYQSIDMETSTLSWA</sequence>
<evidence type="ECO:0000313" key="9">
    <source>
        <dbReference type="EMBL" id="GJM95142.1"/>
    </source>
</evidence>
<feature type="chain" id="PRO_5043831471" description="Protein kinase domain-containing protein" evidence="7">
    <location>
        <begin position="22"/>
        <end position="557"/>
    </location>
</feature>
<dbReference type="InterPro" id="IPR008271">
    <property type="entry name" value="Ser/Thr_kinase_AS"/>
</dbReference>
<keyword evidence="10" id="KW-1185">Reference proteome</keyword>
<keyword evidence="4" id="KW-0067">ATP-binding</keyword>
<evidence type="ECO:0000256" key="6">
    <source>
        <dbReference type="ARBA" id="ARBA00023180"/>
    </source>
</evidence>
<evidence type="ECO:0000256" key="1">
    <source>
        <dbReference type="ARBA" id="ARBA00004479"/>
    </source>
</evidence>
<dbReference type="FunFam" id="1.10.510.10:FF:000084">
    <property type="entry name" value="Wall-associated receptor kinase 2"/>
    <property type="match status" value="1"/>
</dbReference>
<dbReference type="Gene3D" id="1.10.510.10">
    <property type="entry name" value="Transferase(Phosphotransferase) domain 1"/>
    <property type="match status" value="1"/>
</dbReference>
<keyword evidence="2 7" id="KW-0732">Signal</keyword>
<dbReference type="InterPro" id="IPR000742">
    <property type="entry name" value="EGF"/>
</dbReference>
<dbReference type="SUPFAM" id="SSF56112">
    <property type="entry name" value="Protein kinase-like (PK-like)"/>
    <property type="match status" value="1"/>
</dbReference>
<dbReference type="SMART" id="SM00220">
    <property type="entry name" value="S_TKc"/>
    <property type="match status" value="1"/>
</dbReference>
<feature type="domain" description="Protein kinase" evidence="8">
    <location>
        <begin position="215"/>
        <end position="510"/>
    </location>
</feature>
<evidence type="ECO:0000256" key="5">
    <source>
        <dbReference type="ARBA" id="ARBA00023157"/>
    </source>
</evidence>
<dbReference type="GO" id="GO:0004674">
    <property type="term" value="F:protein serine/threonine kinase activity"/>
    <property type="evidence" value="ECO:0007669"/>
    <property type="project" value="TreeGrafter"/>
</dbReference>
<dbReference type="PROSITE" id="PS50011">
    <property type="entry name" value="PROTEIN_KINASE_DOM"/>
    <property type="match status" value="1"/>
</dbReference>
<dbReference type="Pfam" id="PF00069">
    <property type="entry name" value="Pkinase"/>
    <property type="match status" value="1"/>
</dbReference>
<evidence type="ECO:0000256" key="2">
    <source>
        <dbReference type="ARBA" id="ARBA00022729"/>
    </source>
</evidence>
<reference evidence="9" key="2">
    <citation type="submission" date="2021-12" db="EMBL/GenBank/DDBJ databases">
        <title>Resequencing data analysis of finger millet.</title>
        <authorList>
            <person name="Hatakeyama M."/>
            <person name="Aluri S."/>
            <person name="Balachadran M.T."/>
            <person name="Sivarajan S.R."/>
            <person name="Poveda L."/>
            <person name="Shimizu-Inatsugi R."/>
            <person name="Schlapbach R."/>
            <person name="Sreeman S.M."/>
            <person name="Shimizu K.K."/>
        </authorList>
    </citation>
    <scope>NUCLEOTIDE SEQUENCE</scope>
</reference>
<dbReference type="InterPro" id="IPR000719">
    <property type="entry name" value="Prot_kinase_dom"/>
</dbReference>
<dbReference type="GO" id="GO:0007166">
    <property type="term" value="P:cell surface receptor signaling pathway"/>
    <property type="evidence" value="ECO:0007669"/>
    <property type="project" value="InterPro"/>
</dbReference>